<keyword evidence="9" id="KW-1185">Reference proteome</keyword>
<evidence type="ECO:0000313" key="9">
    <source>
        <dbReference type="Proteomes" id="UP001219568"/>
    </source>
</evidence>
<feature type="region of interest" description="Disordered" evidence="6">
    <location>
        <begin position="153"/>
        <end position="191"/>
    </location>
</feature>
<protein>
    <recommendedName>
        <fullName evidence="7">Zn(2)-C6 fungal-type domain-containing protein</fullName>
    </recommendedName>
</protein>
<evidence type="ECO:0000313" key="8">
    <source>
        <dbReference type="EMBL" id="KAJ6047624.1"/>
    </source>
</evidence>
<gene>
    <name evidence="8" type="ORF">N7460_003771</name>
</gene>
<dbReference type="InterPro" id="IPR053230">
    <property type="entry name" value="Trans_reg_galc"/>
</dbReference>
<feature type="region of interest" description="Disordered" evidence="6">
    <location>
        <begin position="35"/>
        <end position="68"/>
    </location>
</feature>
<keyword evidence="2" id="KW-0805">Transcription regulation</keyword>
<dbReference type="InterPro" id="IPR007219">
    <property type="entry name" value="XnlR_reg_dom"/>
</dbReference>
<dbReference type="GO" id="GO:0006351">
    <property type="term" value="P:DNA-templated transcription"/>
    <property type="evidence" value="ECO:0007669"/>
    <property type="project" value="InterPro"/>
</dbReference>
<comment type="caution">
    <text evidence="8">The sequence shown here is derived from an EMBL/GenBank/DDBJ whole genome shotgun (WGS) entry which is preliminary data.</text>
</comment>
<dbReference type="PROSITE" id="PS50048">
    <property type="entry name" value="ZN2_CY6_FUNGAL_2"/>
    <property type="match status" value="1"/>
</dbReference>
<evidence type="ECO:0000256" key="6">
    <source>
        <dbReference type="SAM" id="MobiDB-lite"/>
    </source>
</evidence>
<keyword evidence="1" id="KW-0479">Metal-binding</keyword>
<dbReference type="PROSITE" id="PS00463">
    <property type="entry name" value="ZN2_CY6_FUNGAL_1"/>
    <property type="match status" value="1"/>
</dbReference>
<organism evidence="8 9">
    <name type="scientific">Penicillium canescens</name>
    <dbReference type="NCBI Taxonomy" id="5083"/>
    <lineage>
        <taxon>Eukaryota</taxon>
        <taxon>Fungi</taxon>
        <taxon>Dikarya</taxon>
        <taxon>Ascomycota</taxon>
        <taxon>Pezizomycotina</taxon>
        <taxon>Eurotiomycetes</taxon>
        <taxon>Eurotiomycetidae</taxon>
        <taxon>Eurotiales</taxon>
        <taxon>Aspergillaceae</taxon>
        <taxon>Penicillium</taxon>
    </lineage>
</organism>
<dbReference type="InterPro" id="IPR036864">
    <property type="entry name" value="Zn2-C6_fun-type_DNA-bd_sf"/>
</dbReference>
<dbReference type="PANTHER" id="PTHR47654">
    <property type="entry name" value="ZN(II)2CYS6 TRANSCRIPTION FACTOR (EUROFUNG)-RELATED"/>
    <property type="match status" value="1"/>
</dbReference>
<dbReference type="EMBL" id="JAQJZL010000003">
    <property type="protein sequence ID" value="KAJ6047624.1"/>
    <property type="molecule type" value="Genomic_DNA"/>
</dbReference>
<dbReference type="AlphaFoldDB" id="A0AAD6IH68"/>
<dbReference type="SUPFAM" id="SSF57701">
    <property type="entry name" value="Zn2/Cys6 DNA-binding domain"/>
    <property type="match status" value="1"/>
</dbReference>
<dbReference type="GO" id="GO:0000981">
    <property type="term" value="F:DNA-binding transcription factor activity, RNA polymerase II-specific"/>
    <property type="evidence" value="ECO:0007669"/>
    <property type="project" value="InterPro"/>
</dbReference>
<dbReference type="Pfam" id="PF04082">
    <property type="entry name" value="Fungal_trans"/>
    <property type="match status" value="1"/>
</dbReference>
<evidence type="ECO:0000256" key="5">
    <source>
        <dbReference type="ARBA" id="ARBA00023242"/>
    </source>
</evidence>
<proteinExistence type="predicted"/>
<feature type="compositionally biased region" description="Polar residues" evidence="6">
    <location>
        <begin position="35"/>
        <end position="53"/>
    </location>
</feature>
<keyword evidence="4" id="KW-0804">Transcription</keyword>
<dbReference type="GO" id="GO:0008270">
    <property type="term" value="F:zinc ion binding"/>
    <property type="evidence" value="ECO:0007669"/>
    <property type="project" value="InterPro"/>
</dbReference>
<feature type="domain" description="Zn(2)-C6 fungal-type" evidence="7">
    <location>
        <begin position="92"/>
        <end position="122"/>
    </location>
</feature>
<dbReference type="InterPro" id="IPR001138">
    <property type="entry name" value="Zn2Cys6_DnaBD"/>
</dbReference>
<name>A0AAD6IH68_PENCN</name>
<dbReference type="Pfam" id="PF00172">
    <property type="entry name" value="Zn_clus"/>
    <property type="match status" value="1"/>
</dbReference>
<reference evidence="8" key="2">
    <citation type="submission" date="2023-01" db="EMBL/GenBank/DDBJ databases">
        <authorList>
            <person name="Petersen C."/>
        </authorList>
    </citation>
    <scope>NUCLEOTIDE SEQUENCE</scope>
    <source>
        <strain evidence="8">IBT 15450</strain>
    </source>
</reference>
<evidence type="ECO:0000256" key="1">
    <source>
        <dbReference type="ARBA" id="ARBA00022723"/>
    </source>
</evidence>
<reference evidence="8" key="1">
    <citation type="journal article" date="2023" name="IMA Fungus">
        <title>Comparative genomic study of the Penicillium genus elucidates a diverse pangenome and 15 lateral gene transfer events.</title>
        <authorList>
            <person name="Petersen C."/>
            <person name="Sorensen T."/>
            <person name="Nielsen M.R."/>
            <person name="Sondergaard T.E."/>
            <person name="Sorensen J.L."/>
            <person name="Fitzpatrick D.A."/>
            <person name="Frisvad J.C."/>
            <person name="Nielsen K.L."/>
        </authorList>
    </citation>
    <scope>NUCLEOTIDE SEQUENCE</scope>
    <source>
        <strain evidence="8">IBT 15450</strain>
    </source>
</reference>
<dbReference type="CDD" id="cd12148">
    <property type="entry name" value="fungal_TF_MHR"/>
    <property type="match status" value="1"/>
</dbReference>
<dbReference type="GO" id="GO:0003677">
    <property type="term" value="F:DNA binding"/>
    <property type="evidence" value="ECO:0007669"/>
    <property type="project" value="UniProtKB-KW"/>
</dbReference>
<sequence>MSGNLPPPPLSSLRHPASDLVDDVAFFSYDWSVSGNLQEDSSEPSSTTASEISNPLYDPHVDTAKQTPNPKIAIPRAANTKPLANPGRVSRACVNCRDQKVKCSGHRPTCHRCQMSAVTCIYGDRKREKMVKQLDDLTAQVETYETLLRNIYLPPDHHPDTSVNQPGATDASPHPLNKIPSTSLASALPSRVSDNANTPACTIGPVEFVEEDFNRDAEAQATGFIGRHSEIKWLHQLKRFLEQNDPTLGSSQKDADIASLSSVNYFPDDSGPVISDNVAMMERPSQGIADQLVNNYFSVIHESFPFLGKSLFLSQCRAFYSNANLRPGRRWMAVLNMVFAIAARHSCLASCQTHHDHDDHAVYFSRAWQLNTHDVASLSHPNLQQVQVEALASFYLLSIGQVNRAWRMCGIAIRSAQAMGIYLRDESPSTSTLSKEARYRLWWGLYLLNNRVSGIIGRPLGVHRAFCTTPLPVPYREEDFGEEHVMQLLTNNEARRILMSSLQFQMPRNETVESPIAQSPIHVASREEIRNEQARATAAQSVSVNPSLYFIYAVDLASIMEEAIGTLYSPIAASRSWLQIELAISALNESIERWLSRLPMSYDLTRTRTNRPDVLQHTSLAFHFYSTKLIITQPCLHRVVYGAPEEGPPSTLCSTLAATCVQVAGQMLDLLPSDPDTAWLYGCSPWWCVLHYIMQSVTVLMMELVARSEEGTPESAGVEVMIRKAILWLSEMATKDPSAMRAQLLCIDILTRHGSRLGMEVEVGI</sequence>
<dbReference type="Gene3D" id="4.10.240.10">
    <property type="entry name" value="Zn(2)-C6 fungal-type DNA-binding domain"/>
    <property type="match status" value="1"/>
</dbReference>
<evidence type="ECO:0000256" key="3">
    <source>
        <dbReference type="ARBA" id="ARBA00023125"/>
    </source>
</evidence>
<evidence type="ECO:0000256" key="2">
    <source>
        <dbReference type="ARBA" id="ARBA00023015"/>
    </source>
</evidence>
<dbReference type="SMART" id="SM00906">
    <property type="entry name" value="Fungal_trans"/>
    <property type="match status" value="1"/>
</dbReference>
<dbReference type="CDD" id="cd00067">
    <property type="entry name" value="GAL4"/>
    <property type="match status" value="1"/>
</dbReference>
<dbReference type="SMART" id="SM00066">
    <property type="entry name" value="GAL4"/>
    <property type="match status" value="1"/>
</dbReference>
<keyword evidence="5" id="KW-0539">Nucleus</keyword>
<evidence type="ECO:0000259" key="7">
    <source>
        <dbReference type="PROSITE" id="PS50048"/>
    </source>
</evidence>
<evidence type="ECO:0000256" key="4">
    <source>
        <dbReference type="ARBA" id="ARBA00023163"/>
    </source>
</evidence>
<accession>A0AAD6IH68</accession>
<dbReference type="Proteomes" id="UP001219568">
    <property type="component" value="Unassembled WGS sequence"/>
</dbReference>
<dbReference type="PANTHER" id="PTHR47654:SF1">
    <property type="entry name" value="ZN(II)2CYS6 TRANSCRIPTION FACTOR (EUROFUNG)"/>
    <property type="match status" value="1"/>
</dbReference>
<keyword evidence="3" id="KW-0238">DNA-binding</keyword>